<sequence length="73" mass="8706">MNYQQYYPCFDETSAEREADYEDSLSRLRGEASRFARTGFYDRLFRRGNTWNGDLYNIPTYGFSANYKKDGPY</sequence>
<dbReference type="Proteomes" id="UP000887575">
    <property type="component" value="Unassembled WGS sequence"/>
</dbReference>
<keyword evidence="1" id="KW-1185">Reference proteome</keyword>
<reference evidence="2" key="1">
    <citation type="submission" date="2024-02" db="UniProtKB">
        <authorList>
            <consortium name="WormBaseParasite"/>
        </authorList>
    </citation>
    <scope>IDENTIFICATION</scope>
</reference>
<accession>A0AAF3F0W8</accession>
<dbReference type="WBParaSite" id="MBELARI_LOCUS20130">
    <property type="protein sequence ID" value="MBELARI_LOCUS20130"/>
    <property type="gene ID" value="MBELARI_LOCUS20130"/>
</dbReference>
<protein>
    <submittedName>
        <fullName evidence="2">Uncharacterized protein</fullName>
    </submittedName>
</protein>
<evidence type="ECO:0000313" key="2">
    <source>
        <dbReference type="WBParaSite" id="MBELARI_LOCUS20130"/>
    </source>
</evidence>
<name>A0AAF3F0W8_9BILA</name>
<proteinExistence type="predicted"/>
<evidence type="ECO:0000313" key="1">
    <source>
        <dbReference type="Proteomes" id="UP000887575"/>
    </source>
</evidence>
<organism evidence="1 2">
    <name type="scientific">Mesorhabditis belari</name>
    <dbReference type="NCBI Taxonomy" id="2138241"/>
    <lineage>
        <taxon>Eukaryota</taxon>
        <taxon>Metazoa</taxon>
        <taxon>Ecdysozoa</taxon>
        <taxon>Nematoda</taxon>
        <taxon>Chromadorea</taxon>
        <taxon>Rhabditida</taxon>
        <taxon>Rhabditina</taxon>
        <taxon>Rhabditomorpha</taxon>
        <taxon>Rhabditoidea</taxon>
        <taxon>Rhabditidae</taxon>
        <taxon>Mesorhabditinae</taxon>
        <taxon>Mesorhabditis</taxon>
    </lineage>
</organism>
<dbReference type="AlphaFoldDB" id="A0AAF3F0W8"/>